<keyword evidence="5" id="KW-1185">Reference proteome</keyword>
<dbReference type="Pfam" id="PF20072">
    <property type="entry name" value="DUF6468"/>
    <property type="match status" value="1"/>
</dbReference>
<evidence type="ECO:0000313" key="4">
    <source>
        <dbReference type="EMBL" id="MDQ0462370.1"/>
    </source>
</evidence>
<keyword evidence="2" id="KW-0472">Membrane</keyword>
<gene>
    <name evidence="4" type="ORF">QO010_000118</name>
</gene>
<dbReference type="InterPro" id="IPR045531">
    <property type="entry name" value="DUF6468"/>
</dbReference>
<feature type="transmembrane region" description="Helical" evidence="2">
    <location>
        <begin position="6"/>
        <end position="24"/>
    </location>
</feature>
<evidence type="ECO:0000256" key="1">
    <source>
        <dbReference type="SAM" id="MobiDB-lite"/>
    </source>
</evidence>
<feature type="domain" description="DUF6468" evidence="3">
    <location>
        <begin position="33"/>
        <end position="89"/>
    </location>
</feature>
<organism evidence="4 5">
    <name type="scientific">Caulobacter ginsengisoli</name>
    <dbReference type="NCBI Taxonomy" id="400775"/>
    <lineage>
        <taxon>Bacteria</taxon>
        <taxon>Pseudomonadati</taxon>
        <taxon>Pseudomonadota</taxon>
        <taxon>Alphaproteobacteria</taxon>
        <taxon>Caulobacterales</taxon>
        <taxon>Caulobacteraceae</taxon>
        <taxon>Caulobacter</taxon>
    </lineage>
</organism>
<reference evidence="4 5" key="1">
    <citation type="submission" date="2023-07" db="EMBL/GenBank/DDBJ databases">
        <title>Genomic Encyclopedia of Type Strains, Phase IV (KMG-IV): sequencing the most valuable type-strain genomes for metagenomic binning, comparative biology and taxonomic classification.</title>
        <authorList>
            <person name="Goeker M."/>
        </authorList>
    </citation>
    <scope>NUCLEOTIDE SEQUENCE [LARGE SCALE GENOMIC DNA]</scope>
    <source>
        <strain evidence="4 5">DSM 18695</strain>
    </source>
</reference>
<evidence type="ECO:0000313" key="5">
    <source>
        <dbReference type="Proteomes" id="UP001228905"/>
    </source>
</evidence>
<name>A0ABU0IK32_9CAUL</name>
<feature type="region of interest" description="Disordered" evidence="1">
    <location>
        <begin position="92"/>
        <end position="164"/>
    </location>
</feature>
<keyword evidence="2" id="KW-0812">Transmembrane</keyword>
<comment type="caution">
    <text evidence="4">The sequence shown here is derived from an EMBL/GenBank/DDBJ whole genome shotgun (WGS) entry which is preliminary data.</text>
</comment>
<protein>
    <recommendedName>
        <fullName evidence="3">DUF6468 domain-containing protein</fullName>
    </recommendedName>
</protein>
<dbReference type="RefSeq" id="WP_307344628.1">
    <property type="nucleotide sequence ID" value="NZ_JAUSVS010000001.1"/>
</dbReference>
<dbReference type="Proteomes" id="UP001228905">
    <property type="component" value="Unassembled WGS sequence"/>
</dbReference>
<dbReference type="EMBL" id="JAUSVS010000001">
    <property type="protein sequence ID" value="MDQ0462370.1"/>
    <property type="molecule type" value="Genomic_DNA"/>
</dbReference>
<evidence type="ECO:0000256" key="2">
    <source>
        <dbReference type="SAM" id="Phobius"/>
    </source>
</evidence>
<evidence type="ECO:0000259" key="3">
    <source>
        <dbReference type="Pfam" id="PF20072"/>
    </source>
</evidence>
<proteinExistence type="predicted"/>
<accession>A0ABU0IK32</accession>
<sequence>MTLPVLVMNGLLTVLLLAALAFGWRLDRRLKALKASHESFAKAVADLDTAAARAEQGLADLRGATEEASEVLRERIETARRLAGRLDAAFHATPETEAAPVKRAEPRADLRPELRPEPLFERRPAASAARPTPAEPTRSRARVDDDLFEPDAGTRLTAILGGRR</sequence>
<feature type="compositionally biased region" description="Low complexity" evidence="1">
    <location>
        <begin position="125"/>
        <end position="136"/>
    </location>
</feature>
<feature type="compositionally biased region" description="Basic and acidic residues" evidence="1">
    <location>
        <begin position="100"/>
        <end position="124"/>
    </location>
</feature>
<keyword evidence="2" id="KW-1133">Transmembrane helix</keyword>